<keyword evidence="4" id="KW-0804">Transcription</keyword>
<dbReference type="PROSITE" id="PS50005">
    <property type="entry name" value="TPR"/>
    <property type="match status" value="1"/>
</dbReference>
<dbReference type="Proteomes" id="UP000306628">
    <property type="component" value="Unassembled WGS sequence"/>
</dbReference>
<evidence type="ECO:0000313" key="9">
    <source>
        <dbReference type="Proteomes" id="UP000306628"/>
    </source>
</evidence>
<proteinExistence type="inferred from homology"/>
<dbReference type="AlphaFoldDB" id="A0A5S4H3H1"/>
<dbReference type="Pfam" id="PF13374">
    <property type="entry name" value="TPR_10"/>
    <property type="match status" value="1"/>
</dbReference>
<dbReference type="Pfam" id="PF03704">
    <property type="entry name" value="BTAD"/>
    <property type="match status" value="1"/>
</dbReference>
<dbReference type="GO" id="GO:0006355">
    <property type="term" value="P:regulation of DNA-templated transcription"/>
    <property type="evidence" value="ECO:0007669"/>
    <property type="project" value="InterPro"/>
</dbReference>
<dbReference type="SUPFAM" id="SSF46894">
    <property type="entry name" value="C-terminal effector domain of the bipartite response regulators"/>
    <property type="match status" value="1"/>
</dbReference>
<protein>
    <submittedName>
        <fullName evidence="8">Tetratricopeptide repeat protein</fullName>
    </submittedName>
</protein>
<dbReference type="Gene3D" id="1.10.10.10">
    <property type="entry name" value="Winged helix-like DNA-binding domain superfamily/Winged helix DNA-binding domain"/>
    <property type="match status" value="1"/>
</dbReference>
<evidence type="ECO:0000256" key="4">
    <source>
        <dbReference type="ARBA" id="ARBA00023163"/>
    </source>
</evidence>
<dbReference type="OrthoDB" id="581105at2"/>
<evidence type="ECO:0000259" key="7">
    <source>
        <dbReference type="SMART" id="SM01043"/>
    </source>
</evidence>
<dbReference type="PRINTS" id="PR00364">
    <property type="entry name" value="DISEASERSIST"/>
</dbReference>
<dbReference type="InterPro" id="IPR051677">
    <property type="entry name" value="AfsR-DnrI-RedD_regulator"/>
</dbReference>
<dbReference type="SUPFAM" id="SSF48452">
    <property type="entry name" value="TPR-like"/>
    <property type="match status" value="2"/>
</dbReference>
<evidence type="ECO:0000256" key="1">
    <source>
        <dbReference type="ARBA" id="ARBA00005820"/>
    </source>
</evidence>
<evidence type="ECO:0000256" key="3">
    <source>
        <dbReference type="ARBA" id="ARBA00023125"/>
    </source>
</evidence>
<reference evidence="8 9" key="1">
    <citation type="submission" date="2019-05" db="EMBL/GenBank/DDBJ databases">
        <title>Draft genome sequence of Nonomuraea zeae DSM 100528.</title>
        <authorList>
            <person name="Saricaoglu S."/>
            <person name="Isik K."/>
        </authorList>
    </citation>
    <scope>NUCLEOTIDE SEQUENCE [LARGE SCALE GENOMIC DNA]</scope>
    <source>
        <strain evidence="8 9">DSM 100528</strain>
    </source>
</reference>
<dbReference type="Gene3D" id="3.40.50.300">
    <property type="entry name" value="P-loop containing nucleotide triphosphate hydrolases"/>
    <property type="match status" value="1"/>
</dbReference>
<feature type="repeat" description="TPR" evidence="5">
    <location>
        <begin position="778"/>
        <end position="811"/>
    </location>
</feature>
<comment type="similarity">
    <text evidence="1">Belongs to the AfsR/DnrI/RedD regulatory family.</text>
</comment>
<dbReference type="CDD" id="cd15831">
    <property type="entry name" value="BTAD"/>
    <property type="match status" value="1"/>
</dbReference>
<sequence>MAAGAARARNDTATACQRAMCSGRFVTCRSDIAEEALLQVTVMTDETLVLPMEGCAMGLGIKILGPWELTADGDVLPLTGSRRIGLLTRLALSAGRVVTADQLLTDVWGESRAATAPKQLHIVVSKLREFLAPRALDEVIVTAPSGYCLDIPPDHVDAHLFMRLVREARAGRARGEIGTADRSFRQALALWRGEALTGLSAEWGQIEATRLTEERLTALEDHVDLRMAAGDHHAVIPGLTVHIEAHPLRERPHAQLMLALYRAGRSSEALAVYQETRRVMIQELGLEPSAELRRLQQAVLARDPVLDLTAPAQDATLGDAVAPAELPADTRAFTARDVELAWLDKALTASEAGTPAIVAIGGPGGIGKSALAVHLAHAVADRYTDGVLYIDLHGATDGLRPLSPLEALGRLLRSLGLDGSAVPTTVDEAAARYRSLTSARHVLLILDNALDTRQVRPLIPAGPGCAVVITSRQVLTSVDGASQLNLPGLDPSESTALLARIAGPGRVHAEPEAAGRIVRLCGGLPLALRIAAARLAARPDWTLSYLADRLADATRRLDTLEHADLAVRAGIAVSLHHLKEEPAGQDAAHLFALLGLLDTPTHTPAATAALADRPERTVADALDRLLDARLLESAGPGRYRMHDLVRLYARERADDIVQENDRVAATRRALHHYLATATTASLLLDPTSPIVRDLRADQPGLRLDTPREAIDWIELERDNLIAVARQAASRTDDPGTVEGLAASLNRPFSHRGWLADLTEIHHHALHVAARTGDWAGQARGHNHLGLIHKNQGRFEPAVEQFERALACWDRAGLPLRKAGTLHNLGTTYGKLGRFDDALATQDEATAAATASGLRDYQAMILNGRAAVLIRMGRLDDAIDASRRSLEIWAEFDNPYGEGTATDTLADAYRRAGRLVEAEAGYRRAAHLHHKAGARALEAGTLWGLGDTLHDLGRQDEARQRWHQSARILCDVHLLTEEELEVLLAQDLPQAPDPVKHLSAGAR</sequence>
<dbReference type="SUPFAM" id="SSF52540">
    <property type="entry name" value="P-loop containing nucleoside triphosphate hydrolases"/>
    <property type="match status" value="1"/>
</dbReference>
<feature type="domain" description="Bacterial transcriptional activator" evidence="7">
    <location>
        <begin position="156"/>
        <end position="300"/>
    </location>
</feature>
<organism evidence="8 9">
    <name type="scientific">Nonomuraea zeae</name>
    <dbReference type="NCBI Taxonomy" id="1642303"/>
    <lineage>
        <taxon>Bacteria</taxon>
        <taxon>Bacillati</taxon>
        <taxon>Actinomycetota</taxon>
        <taxon>Actinomycetes</taxon>
        <taxon>Streptosporangiales</taxon>
        <taxon>Streptosporangiaceae</taxon>
        <taxon>Nonomuraea</taxon>
    </lineage>
</organism>
<dbReference type="GO" id="GO:0000160">
    <property type="term" value="P:phosphorelay signal transduction system"/>
    <property type="evidence" value="ECO:0007669"/>
    <property type="project" value="InterPro"/>
</dbReference>
<evidence type="ECO:0000256" key="2">
    <source>
        <dbReference type="ARBA" id="ARBA00023015"/>
    </source>
</evidence>
<accession>A0A5S4H3H1</accession>
<dbReference type="PANTHER" id="PTHR35807">
    <property type="entry name" value="TRANSCRIPTIONAL REGULATOR REDD-RELATED"/>
    <property type="match status" value="1"/>
</dbReference>
<dbReference type="SMART" id="SM00028">
    <property type="entry name" value="TPR"/>
    <property type="match status" value="4"/>
</dbReference>
<keyword evidence="5" id="KW-0802">TPR repeat</keyword>
<dbReference type="InterPro" id="IPR019734">
    <property type="entry name" value="TPR_rpt"/>
</dbReference>
<evidence type="ECO:0000259" key="6">
    <source>
        <dbReference type="SMART" id="SM00862"/>
    </source>
</evidence>
<evidence type="ECO:0000256" key="5">
    <source>
        <dbReference type="PROSITE-ProRule" id="PRU00339"/>
    </source>
</evidence>
<evidence type="ECO:0000313" key="8">
    <source>
        <dbReference type="EMBL" id="TMR39636.1"/>
    </source>
</evidence>
<feature type="domain" description="OmpR/PhoB-type" evidence="6">
    <location>
        <begin position="73"/>
        <end position="149"/>
    </location>
</feature>
<dbReference type="InterPro" id="IPR001867">
    <property type="entry name" value="OmpR/PhoB-type_DNA-bd"/>
</dbReference>
<keyword evidence="9" id="KW-1185">Reference proteome</keyword>
<dbReference type="GO" id="GO:0003677">
    <property type="term" value="F:DNA binding"/>
    <property type="evidence" value="ECO:0007669"/>
    <property type="project" value="UniProtKB-KW"/>
</dbReference>
<dbReference type="SMART" id="SM01043">
    <property type="entry name" value="BTAD"/>
    <property type="match status" value="1"/>
</dbReference>
<dbReference type="InterPro" id="IPR036388">
    <property type="entry name" value="WH-like_DNA-bd_sf"/>
</dbReference>
<dbReference type="Pfam" id="PF00486">
    <property type="entry name" value="Trans_reg_C"/>
    <property type="match status" value="1"/>
</dbReference>
<gene>
    <name evidence="8" type="ORF">ETD85_01080</name>
</gene>
<comment type="caution">
    <text evidence="8">The sequence shown here is derived from an EMBL/GenBank/DDBJ whole genome shotgun (WGS) entry which is preliminary data.</text>
</comment>
<name>A0A5S4H3H1_9ACTN</name>
<dbReference type="EMBL" id="VCKX01000002">
    <property type="protein sequence ID" value="TMR39636.1"/>
    <property type="molecule type" value="Genomic_DNA"/>
</dbReference>
<dbReference type="InterPro" id="IPR005158">
    <property type="entry name" value="BTAD"/>
</dbReference>
<keyword evidence="3" id="KW-0238">DNA-binding</keyword>
<dbReference type="InterPro" id="IPR011990">
    <property type="entry name" value="TPR-like_helical_dom_sf"/>
</dbReference>
<dbReference type="Gene3D" id="1.25.40.10">
    <property type="entry name" value="Tetratricopeptide repeat domain"/>
    <property type="match status" value="2"/>
</dbReference>
<dbReference type="InterPro" id="IPR016032">
    <property type="entry name" value="Sig_transdc_resp-reg_C-effctor"/>
</dbReference>
<dbReference type="SMART" id="SM00862">
    <property type="entry name" value="Trans_reg_C"/>
    <property type="match status" value="1"/>
</dbReference>
<dbReference type="PANTHER" id="PTHR35807:SF1">
    <property type="entry name" value="TRANSCRIPTIONAL REGULATOR REDD"/>
    <property type="match status" value="1"/>
</dbReference>
<dbReference type="InterPro" id="IPR027417">
    <property type="entry name" value="P-loop_NTPase"/>
</dbReference>
<dbReference type="Pfam" id="PF13424">
    <property type="entry name" value="TPR_12"/>
    <property type="match status" value="1"/>
</dbReference>
<dbReference type="GO" id="GO:0043531">
    <property type="term" value="F:ADP binding"/>
    <property type="evidence" value="ECO:0007669"/>
    <property type="project" value="InterPro"/>
</dbReference>
<keyword evidence="2" id="KW-0805">Transcription regulation</keyword>